<dbReference type="Proteomes" id="UP000028607">
    <property type="component" value="Unassembled WGS sequence"/>
</dbReference>
<dbReference type="AlphaFoldDB" id="A0A085TXF7"/>
<evidence type="ECO:0000313" key="1">
    <source>
        <dbReference type="EMBL" id="KFE35404.1"/>
    </source>
</evidence>
<gene>
    <name evidence="1" type="ORF">DW2_08242</name>
</gene>
<dbReference type="STRING" id="1317124.DW2_08242"/>
<dbReference type="OrthoDB" id="7688259at2"/>
<sequence length="129" mass="14523">MSGEARNLAEDPKVREIVVSLLLERIGNEIQGLARLSISIERALSEIDLHPSLPAETVRDLQTIDRITQTLRDLGRLVPAIAFVLPDHLGFPQTELISQLRLAELIERLDPEIPICTLHREDDGEVAWF</sequence>
<dbReference type="EMBL" id="AQRC01000005">
    <property type="protein sequence ID" value="KFE35404.1"/>
    <property type="molecule type" value="Genomic_DNA"/>
</dbReference>
<proteinExistence type="predicted"/>
<evidence type="ECO:0000313" key="2">
    <source>
        <dbReference type="Proteomes" id="UP000028607"/>
    </source>
</evidence>
<name>A0A085TXF7_9RHOB</name>
<reference evidence="2" key="1">
    <citation type="submission" date="2013-04" db="EMBL/GenBank/DDBJ databases">
        <title>Thioclava sp. 13D2W-2 Genome Sequencing.</title>
        <authorList>
            <person name="Lai Q."/>
            <person name="Li G."/>
            <person name="Shao Z."/>
        </authorList>
    </citation>
    <scope>NUCLEOTIDE SEQUENCE [LARGE SCALE GENOMIC DNA]</scope>
    <source>
        <strain evidence="2">13D2W-2</strain>
    </source>
</reference>
<accession>A0A085TXF7</accession>
<dbReference type="RefSeq" id="WP_038145318.1">
    <property type="nucleotide sequence ID" value="NZ_AQRC01000005.1"/>
</dbReference>
<comment type="caution">
    <text evidence="1">The sequence shown here is derived from an EMBL/GenBank/DDBJ whole genome shotgun (WGS) entry which is preliminary data.</text>
</comment>
<protein>
    <submittedName>
        <fullName evidence="1">Uncharacterized protein</fullName>
    </submittedName>
</protein>
<organism evidence="1 2">
    <name type="scientific">Thioclava atlantica</name>
    <dbReference type="NCBI Taxonomy" id="1317124"/>
    <lineage>
        <taxon>Bacteria</taxon>
        <taxon>Pseudomonadati</taxon>
        <taxon>Pseudomonadota</taxon>
        <taxon>Alphaproteobacteria</taxon>
        <taxon>Rhodobacterales</taxon>
        <taxon>Paracoccaceae</taxon>
        <taxon>Thioclava</taxon>
    </lineage>
</organism>
<reference evidence="1 2" key="2">
    <citation type="journal article" date="2015" name="Antonie Van Leeuwenhoek">
        <title>Thioclava indica sp. nov., isolated from surface seawater of the Indian Ocean.</title>
        <authorList>
            <person name="Liu Y."/>
            <person name="Lai Q."/>
            <person name="Du J."/>
            <person name="Xu H."/>
            <person name="Jiang L."/>
            <person name="Shao Z."/>
        </authorList>
    </citation>
    <scope>NUCLEOTIDE SEQUENCE [LARGE SCALE GENOMIC DNA]</scope>
    <source>
        <strain evidence="1 2">13D2W-2</strain>
    </source>
</reference>
<keyword evidence="2" id="KW-1185">Reference proteome</keyword>
<dbReference type="PATRIC" id="fig|1317124.6.peg.1677"/>
<dbReference type="eggNOG" id="ENOG5033JM8">
    <property type="taxonomic scope" value="Bacteria"/>
</dbReference>